<dbReference type="InterPro" id="IPR003661">
    <property type="entry name" value="HisK_dim/P_dom"/>
</dbReference>
<keyword evidence="6" id="KW-0418">Kinase</keyword>
<keyword evidence="12" id="KW-1185">Reference proteome</keyword>
<evidence type="ECO:0000256" key="8">
    <source>
        <dbReference type="ARBA" id="ARBA00023012"/>
    </source>
</evidence>
<dbReference type="InterPro" id="IPR005467">
    <property type="entry name" value="His_kinase_dom"/>
</dbReference>
<dbReference type="InterPro" id="IPR036890">
    <property type="entry name" value="HATPase_C_sf"/>
</dbReference>
<organism evidence="11 12">
    <name type="scientific">Poseidonibacter parvus</name>
    <dbReference type="NCBI Taxonomy" id="1850254"/>
    <lineage>
        <taxon>Bacteria</taxon>
        <taxon>Pseudomonadati</taxon>
        <taxon>Campylobacterota</taxon>
        <taxon>Epsilonproteobacteria</taxon>
        <taxon>Campylobacterales</taxon>
        <taxon>Arcobacteraceae</taxon>
        <taxon>Poseidonibacter</taxon>
    </lineage>
</organism>
<evidence type="ECO:0000259" key="10">
    <source>
        <dbReference type="PROSITE" id="PS50109"/>
    </source>
</evidence>
<sequence length="458" mass="53020">MASDDLKHIYDISLFNISDLDVLLHEILKYTRELLQAEAGTIYIKDKNYLKFHVFQNDALSYENIYRFYHSTNEYKLSLDEKDKYLAVDSFLTKKIIMIDDVYDAPEYEFIGAKEFDKKFNYKTHSTISVPLIHPINQKVIGVVQLLNKKENDRYSIFTVKDKEVISTISAFISLSVSKAQDDVLKLQELNKKLEQSNEELERRIEEKIIENQNKSAIIFHQSKMASMGEMIGNIAHQWRQPLSTISTLASGVSINLEVGEPDIKRDITQLRQIVDTTKVLSKTIDDFRDFYNVDTMDENFNIADSIKKSIEIAETEITINDINVVMNLDSSLYIYGLKNEFTQCILNLLTNAKDTLITKVPMSEQRYIFIDLFEEENNQITLHIKDNGRGVDSSFKKSIFEEHYSSNKKKEASGVGLYLTKLIIEKHMKGSLCVKNKEFVYRDKHYFGAFFTINLPG</sequence>
<accession>A0A1P8KP42</accession>
<evidence type="ECO:0000256" key="9">
    <source>
        <dbReference type="SAM" id="Coils"/>
    </source>
</evidence>
<dbReference type="Proteomes" id="UP000186074">
    <property type="component" value="Chromosome"/>
</dbReference>
<evidence type="ECO:0000313" key="11">
    <source>
        <dbReference type="EMBL" id="APW66259.1"/>
    </source>
</evidence>
<dbReference type="SUPFAM" id="SSF55781">
    <property type="entry name" value="GAF domain-like"/>
    <property type="match status" value="1"/>
</dbReference>
<keyword evidence="4" id="KW-0808">Transferase</keyword>
<dbReference type="Gene3D" id="3.30.450.40">
    <property type="match status" value="1"/>
</dbReference>
<dbReference type="AlphaFoldDB" id="A0A1P8KP42"/>
<dbReference type="KEGG" id="alp:LPB137_10575"/>
<dbReference type="EC" id="2.7.13.3" evidence="2"/>
<evidence type="ECO:0000256" key="3">
    <source>
        <dbReference type="ARBA" id="ARBA00022553"/>
    </source>
</evidence>
<dbReference type="InterPro" id="IPR029016">
    <property type="entry name" value="GAF-like_dom_sf"/>
</dbReference>
<dbReference type="SMART" id="SM00065">
    <property type="entry name" value="GAF"/>
    <property type="match status" value="1"/>
</dbReference>
<dbReference type="Pfam" id="PF02518">
    <property type="entry name" value="HATPase_c"/>
    <property type="match status" value="1"/>
</dbReference>
<feature type="coiled-coil region" evidence="9">
    <location>
        <begin position="177"/>
        <end position="218"/>
    </location>
</feature>
<dbReference type="Gene3D" id="1.10.287.130">
    <property type="match status" value="1"/>
</dbReference>
<evidence type="ECO:0000256" key="7">
    <source>
        <dbReference type="ARBA" id="ARBA00022840"/>
    </source>
</evidence>
<dbReference type="InterPro" id="IPR003018">
    <property type="entry name" value="GAF"/>
</dbReference>
<proteinExistence type="predicted"/>
<feature type="domain" description="Histidine kinase" evidence="10">
    <location>
        <begin position="234"/>
        <end position="458"/>
    </location>
</feature>
<keyword evidence="5" id="KW-0547">Nucleotide-binding</keyword>
<dbReference type="OrthoDB" id="5342549at2"/>
<protein>
    <recommendedName>
        <fullName evidence="2">histidine kinase</fullName>
        <ecNumber evidence="2">2.7.13.3</ecNumber>
    </recommendedName>
</protein>
<evidence type="ECO:0000256" key="5">
    <source>
        <dbReference type="ARBA" id="ARBA00022741"/>
    </source>
</evidence>
<dbReference type="GO" id="GO:0005524">
    <property type="term" value="F:ATP binding"/>
    <property type="evidence" value="ECO:0007669"/>
    <property type="project" value="UniProtKB-KW"/>
</dbReference>
<comment type="catalytic activity">
    <reaction evidence="1">
        <text>ATP + protein L-histidine = ADP + protein N-phospho-L-histidine.</text>
        <dbReference type="EC" id="2.7.13.3"/>
    </reaction>
</comment>
<evidence type="ECO:0000313" key="12">
    <source>
        <dbReference type="Proteomes" id="UP000186074"/>
    </source>
</evidence>
<dbReference type="PROSITE" id="PS50109">
    <property type="entry name" value="HIS_KIN"/>
    <property type="match status" value="1"/>
</dbReference>
<keyword evidence="9" id="KW-0175">Coiled coil</keyword>
<name>A0A1P8KP42_9BACT</name>
<keyword evidence="7" id="KW-0067">ATP-binding</keyword>
<dbReference type="CDD" id="cd00082">
    <property type="entry name" value="HisKA"/>
    <property type="match status" value="1"/>
</dbReference>
<dbReference type="RefSeq" id="WP_076087818.1">
    <property type="nucleotide sequence ID" value="NZ_CP019070.1"/>
</dbReference>
<evidence type="ECO:0000256" key="2">
    <source>
        <dbReference type="ARBA" id="ARBA00012438"/>
    </source>
</evidence>
<dbReference type="EMBL" id="CP019070">
    <property type="protein sequence ID" value="APW66259.1"/>
    <property type="molecule type" value="Genomic_DNA"/>
</dbReference>
<keyword evidence="3" id="KW-0597">Phosphoprotein</keyword>
<gene>
    <name evidence="11" type="ORF">LPB137_10575</name>
</gene>
<dbReference type="STRING" id="1850254.LPB137_10575"/>
<dbReference type="SUPFAM" id="SSF55874">
    <property type="entry name" value="ATPase domain of HSP90 chaperone/DNA topoisomerase II/histidine kinase"/>
    <property type="match status" value="1"/>
</dbReference>
<dbReference type="Pfam" id="PF01590">
    <property type="entry name" value="GAF"/>
    <property type="match status" value="1"/>
</dbReference>
<dbReference type="InterPro" id="IPR003594">
    <property type="entry name" value="HATPase_dom"/>
</dbReference>
<evidence type="ECO:0000256" key="4">
    <source>
        <dbReference type="ARBA" id="ARBA00022679"/>
    </source>
</evidence>
<dbReference type="InterPro" id="IPR036097">
    <property type="entry name" value="HisK_dim/P_sf"/>
</dbReference>
<reference evidence="11 12" key="1">
    <citation type="submission" date="2017-01" db="EMBL/GenBank/DDBJ databases">
        <title>Genome sequencing of Arcobacter sp. LPB0137.</title>
        <authorList>
            <person name="Lee G.-W."/>
            <person name="Yi H."/>
        </authorList>
    </citation>
    <scope>NUCLEOTIDE SEQUENCE [LARGE SCALE GENOMIC DNA]</scope>
    <source>
        <strain evidence="11 12">LPB0137</strain>
    </source>
</reference>
<dbReference type="GO" id="GO:0000155">
    <property type="term" value="F:phosphorelay sensor kinase activity"/>
    <property type="evidence" value="ECO:0007669"/>
    <property type="project" value="InterPro"/>
</dbReference>
<dbReference type="PANTHER" id="PTHR43065">
    <property type="entry name" value="SENSOR HISTIDINE KINASE"/>
    <property type="match status" value="1"/>
</dbReference>
<evidence type="ECO:0000256" key="1">
    <source>
        <dbReference type="ARBA" id="ARBA00000085"/>
    </source>
</evidence>
<dbReference type="Gene3D" id="3.30.565.10">
    <property type="entry name" value="Histidine kinase-like ATPase, C-terminal domain"/>
    <property type="match status" value="1"/>
</dbReference>
<dbReference type="PANTHER" id="PTHR43065:SF10">
    <property type="entry name" value="PEROXIDE STRESS-ACTIVATED HISTIDINE KINASE MAK3"/>
    <property type="match status" value="1"/>
</dbReference>
<dbReference type="SUPFAM" id="SSF47384">
    <property type="entry name" value="Homodimeric domain of signal transducing histidine kinase"/>
    <property type="match status" value="1"/>
</dbReference>
<evidence type="ECO:0000256" key="6">
    <source>
        <dbReference type="ARBA" id="ARBA00022777"/>
    </source>
</evidence>
<keyword evidence="8" id="KW-0902">Two-component regulatory system</keyword>